<dbReference type="RefSeq" id="WP_054493132.1">
    <property type="nucleotide sequence ID" value="NZ_BBZA01000132.1"/>
</dbReference>
<keyword evidence="2 5" id="KW-0812">Transmembrane</keyword>
<reference evidence="8" key="3">
    <citation type="submission" date="2015-08" db="EMBL/GenBank/DDBJ databases">
        <title>Draft Genome Sequence of a Heterotrophic Facultative Anaerobic Bacterium Ardenticatena maritima Strain 110S.</title>
        <authorList>
            <person name="Kawaichi S."/>
            <person name="Yoshida T."/>
            <person name="Sako Y."/>
            <person name="Nakamura R."/>
        </authorList>
    </citation>
    <scope>NUCLEOTIDE SEQUENCE [LARGE SCALE GENOMIC DNA]</scope>
    <source>
        <strain evidence="8">110S</strain>
    </source>
</reference>
<dbReference type="Proteomes" id="UP000037784">
    <property type="component" value="Unassembled WGS sequence"/>
</dbReference>
<feature type="transmembrane region" description="Helical" evidence="5">
    <location>
        <begin position="264"/>
        <end position="285"/>
    </location>
</feature>
<dbReference type="InterPro" id="IPR039376">
    <property type="entry name" value="Ferritin_CCC1_N"/>
</dbReference>
<dbReference type="Gene3D" id="1.20.5.420">
    <property type="entry name" value="Immunoglobulin FC, subunit C"/>
    <property type="match status" value="1"/>
</dbReference>
<dbReference type="GO" id="GO:0030026">
    <property type="term" value="P:intracellular manganese ion homeostasis"/>
    <property type="evidence" value="ECO:0007669"/>
    <property type="project" value="InterPro"/>
</dbReference>
<dbReference type="InterPro" id="IPR009078">
    <property type="entry name" value="Ferritin-like_SF"/>
</dbReference>
<comment type="caution">
    <text evidence="6">The sequence shown here is derived from an EMBL/GenBank/DDBJ whole genome shotgun (WGS) entry which is preliminary data.</text>
</comment>
<dbReference type="CDD" id="cd01044">
    <property type="entry name" value="Ferritin_CCC1_N"/>
    <property type="match status" value="1"/>
</dbReference>
<name>A0A0M9UCT1_9CHLR</name>
<sequence>MPREIPTDVRQKLLERQRDEITEYHIYTRLAQQTRDAENRATLQRIAEMERAHYETWRALSGTEVPPHRFKVWLYVLLGRILGLTFTLRLMEQGEEKSQAAYAELARIFPEAERIWQEEQAHEEELLAMLDEDILHYVGSVVLGLNDALVELTGALAGLTLALQNGPLIALTGLITGIAAALSMAASEYLSTKAEPESGKNPLKAAFYTGVAYLFTVAVLISPYLFNLHYIISLILTLTLAIGIIALFNFYVSVAQGGDFKRSFLEMSVLSLSVAAFSFAVGYLLRTLFGIEV</sequence>
<dbReference type="InterPro" id="IPR008217">
    <property type="entry name" value="Ccc1_fam"/>
</dbReference>
<evidence type="ECO:0000256" key="1">
    <source>
        <dbReference type="ARBA" id="ARBA00004127"/>
    </source>
</evidence>
<proteinExistence type="predicted"/>
<reference evidence="7 9" key="2">
    <citation type="submission" date="2015-07" db="EMBL/GenBank/DDBJ databases">
        <title>Whole genome sequence of Ardenticatena maritima DSM 23922.</title>
        <authorList>
            <person name="Hemp J."/>
            <person name="Ward L.M."/>
            <person name="Pace L.A."/>
            <person name="Fischer W.W."/>
        </authorList>
    </citation>
    <scope>NUCLEOTIDE SEQUENCE [LARGE SCALE GENOMIC DNA]</scope>
    <source>
        <strain evidence="7 9">110S</strain>
    </source>
</reference>
<evidence type="ECO:0000313" key="6">
    <source>
        <dbReference type="EMBL" id="GAP63274.1"/>
    </source>
</evidence>
<organism evidence="6 8">
    <name type="scientific">Ardenticatena maritima</name>
    <dbReference type="NCBI Taxonomy" id="872965"/>
    <lineage>
        <taxon>Bacteria</taxon>
        <taxon>Bacillati</taxon>
        <taxon>Chloroflexota</taxon>
        <taxon>Ardenticatenia</taxon>
        <taxon>Ardenticatenales</taxon>
        <taxon>Ardenticatenaceae</taxon>
        <taxon>Ardenticatena</taxon>
    </lineage>
</organism>
<feature type="transmembrane region" description="Helical" evidence="5">
    <location>
        <begin position="206"/>
        <end position="225"/>
    </location>
</feature>
<evidence type="ECO:0000256" key="5">
    <source>
        <dbReference type="SAM" id="Phobius"/>
    </source>
</evidence>
<dbReference type="Pfam" id="PF01988">
    <property type="entry name" value="VIT1"/>
    <property type="match status" value="1"/>
</dbReference>
<feature type="transmembrane region" description="Helical" evidence="5">
    <location>
        <begin position="168"/>
        <end position="186"/>
    </location>
</feature>
<dbReference type="PATRIC" id="fig|872965.6.peg.671"/>
<gene>
    <name evidence="6" type="ORF">ARMA_1697</name>
    <name evidence="7" type="ORF">SE16_03550</name>
</gene>
<feature type="transmembrane region" description="Helical" evidence="5">
    <location>
        <begin position="231"/>
        <end position="252"/>
    </location>
</feature>
<dbReference type="AlphaFoldDB" id="A0A0M9UCT1"/>
<dbReference type="SUPFAM" id="SSF47240">
    <property type="entry name" value="Ferritin-like"/>
    <property type="match status" value="1"/>
</dbReference>
<reference evidence="6" key="1">
    <citation type="journal article" date="2015" name="Genome Announc.">
        <title>Draft Genome Sequence of a Heterotrophic Facultative Anaerobic Thermophilic Bacterium, Ardenticatena maritima Strain 110ST.</title>
        <authorList>
            <person name="Kawaichi S."/>
            <person name="Yoshida T."/>
            <person name="Sako Y."/>
            <person name="Nakamura R."/>
        </authorList>
    </citation>
    <scope>NUCLEOTIDE SEQUENCE [LARGE SCALE GENOMIC DNA]</scope>
    <source>
        <strain evidence="6">110S</strain>
    </source>
</reference>
<comment type="subcellular location">
    <subcellularLocation>
        <location evidence="1">Endomembrane system</location>
        <topology evidence="1">Multi-pass membrane protein</topology>
    </subcellularLocation>
</comment>
<evidence type="ECO:0000256" key="3">
    <source>
        <dbReference type="ARBA" id="ARBA00022989"/>
    </source>
</evidence>
<dbReference type="GO" id="GO:0012505">
    <property type="term" value="C:endomembrane system"/>
    <property type="evidence" value="ECO:0007669"/>
    <property type="project" value="UniProtKB-SubCell"/>
</dbReference>
<keyword evidence="3 5" id="KW-1133">Transmembrane helix</keyword>
<dbReference type="GO" id="GO:0005384">
    <property type="term" value="F:manganese ion transmembrane transporter activity"/>
    <property type="evidence" value="ECO:0007669"/>
    <property type="project" value="InterPro"/>
</dbReference>
<evidence type="ECO:0000313" key="8">
    <source>
        <dbReference type="Proteomes" id="UP000037784"/>
    </source>
</evidence>
<dbReference type="EMBL" id="LGKN01000003">
    <property type="protein sequence ID" value="KPL89515.1"/>
    <property type="molecule type" value="Genomic_DNA"/>
</dbReference>
<evidence type="ECO:0000256" key="4">
    <source>
        <dbReference type="ARBA" id="ARBA00023136"/>
    </source>
</evidence>
<protein>
    <submittedName>
        <fullName evidence="7">Membrane protein</fullName>
    </submittedName>
</protein>
<accession>A0A0M9UCT1</accession>
<dbReference type="EMBL" id="BBZA01000132">
    <property type="protein sequence ID" value="GAP63274.1"/>
    <property type="molecule type" value="Genomic_DNA"/>
</dbReference>
<keyword evidence="4 5" id="KW-0472">Membrane</keyword>
<dbReference type="OrthoDB" id="9781287at2"/>
<dbReference type="STRING" id="872965.SE16_03550"/>
<dbReference type="Proteomes" id="UP000050502">
    <property type="component" value="Unassembled WGS sequence"/>
</dbReference>
<dbReference type="CDD" id="cd02431">
    <property type="entry name" value="Ferritin_CCC1_C"/>
    <property type="match status" value="1"/>
</dbReference>
<evidence type="ECO:0000256" key="2">
    <source>
        <dbReference type="ARBA" id="ARBA00022692"/>
    </source>
</evidence>
<evidence type="ECO:0000313" key="9">
    <source>
        <dbReference type="Proteomes" id="UP000050502"/>
    </source>
</evidence>
<evidence type="ECO:0000313" key="7">
    <source>
        <dbReference type="EMBL" id="KPL89515.1"/>
    </source>
</evidence>
<keyword evidence="8" id="KW-1185">Reference proteome</keyword>